<dbReference type="SUPFAM" id="SSF57196">
    <property type="entry name" value="EGF/Laminin"/>
    <property type="match status" value="1"/>
</dbReference>
<keyword evidence="14" id="KW-1185">Reference proteome</keyword>
<dbReference type="FunFam" id="2.10.25.10:FF:000240">
    <property type="entry name" value="Vitamin K-dependent protein S"/>
    <property type="match status" value="1"/>
</dbReference>
<feature type="domain" description="EGF-like calcium-binding" evidence="12">
    <location>
        <begin position="171"/>
        <end position="211"/>
    </location>
</feature>
<gene>
    <name evidence="15" type="primary">LOC109478668</name>
</gene>
<dbReference type="GO" id="GO:0001868">
    <property type="term" value="P:regulation of complement activation, lectin pathway"/>
    <property type="evidence" value="ECO:0007669"/>
    <property type="project" value="UniProtKB-ARBA"/>
</dbReference>
<keyword evidence="7" id="KW-0430">Lectin</keyword>
<dbReference type="Pfam" id="PF22633">
    <property type="entry name" value="F5_F8_type_C_2"/>
    <property type="match status" value="1"/>
</dbReference>
<dbReference type="InterPro" id="IPR018097">
    <property type="entry name" value="EGF_Ca-bd_CS"/>
</dbReference>
<evidence type="ECO:0000313" key="14">
    <source>
        <dbReference type="Proteomes" id="UP000515135"/>
    </source>
</evidence>
<evidence type="ECO:0000256" key="9">
    <source>
        <dbReference type="ARBA" id="ARBA00022837"/>
    </source>
</evidence>
<keyword evidence="10" id="KW-1015">Disulfide bond</keyword>
<dbReference type="Gene3D" id="2.60.120.260">
    <property type="entry name" value="Galactose-binding domain-like"/>
    <property type="match status" value="1"/>
</dbReference>
<dbReference type="OrthoDB" id="547680at2759"/>
<feature type="signal peptide" evidence="11">
    <location>
        <begin position="1"/>
        <end position="32"/>
    </location>
</feature>
<dbReference type="SMART" id="SM00607">
    <property type="entry name" value="FTP"/>
    <property type="match status" value="1"/>
</dbReference>
<name>A0A6P4ZY32_BRABE</name>
<dbReference type="SUPFAM" id="SSF49785">
    <property type="entry name" value="Galactose-binding domain-like"/>
    <property type="match status" value="1"/>
</dbReference>
<evidence type="ECO:0000259" key="12">
    <source>
        <dbReference type="SMART" id="SM00179"/>
    </source>
</evidence>
<comment type="subunit">
    <text evidence="3">Homotrimer.</text>
</comment>
<reference evidence="15" key="1">
    <citation type="submission" date="2025-08" db="UniProtKB">
        <authorList>
            <consortium name="RefSeq"/>
        </authorList>
    </citation>
    <scope>IDENTIFICATION</scope>
    <source>
        <tissue evidence="15">Gonad</tissue>
    </source>
</reference>
<evidence type="ECO:0000256" key="3">
    <source>
        <dbReference type="ARBA" id="ARBA00011233"/>
    </source>
</evidence>
<dbReference type="Gene3D" id="2.10.25.10">
    <property type="entry name" value="Laminin"/>
    <property type="match status" value="1"/>
</dbReference>
<keyword evidence="5" id="KW-0479">Metal-binding</keyword>
<dbReference type="Pfam" id="PF23283">
    <property type="entry name" value="D8C_UMOD"/>
    <property type="match status" value="1"/>
</dbReference>
<proteinExistence type="inferred from homology"/>
<dbReference type="GO" id="GO:0005509">
    <property type="term" value="F:calcium ion binding"/>
    <property type="evidence" value="ECO:0007669"/>
    <property type="project" value="InterPro"/>
</dbReference>
<dbReference type="FunFam" id="2.60.120.260:FF:000105">
    <property type="entry name" value="Sushi, von Willebrand factor type A, EGF and pentraxin domain-containing protein 1"/>
    <property type="match status" value="1"/>
</dbReference>
<dbReference type="InterPro" id="IPR008979">
    <property type="entry name" value="Galactose-bd-like_sf"/>
</dbReference>
<feature type="domain" description="Fucolectin tachylectin-4 pentraxin-1" evidence="13">
    <location>
        <begin position="32"/>
        <end position="179"/>
    </location>
</feature>
<dbReference type="AlphaFoldDB" id="A0A6P4ZY32"/>
<dbReference type="GO" id="GO:0042806">
    <property type="term" value="F:fucose binding"/>
    <property type="evidence" value="ECO:0007669"/>
    <property type="project" value="UniProtKB-ARBA"/>
</dbReference>
<dbReference type="InterPro" id="IPR006585">
    <property type="entry name" value="FTP1"/>
</dbReference>
<dbReference type="SMART" id="SM00179">
    <property type="entry name" value="EGF_CA"/>
    <property type="match status" value="1"/>
</dbReference>
<evidence type="ECO:0000259" key="13">
    <source>
        <dbReference type="SMART" id="SM00607"/>
    </source>
</evidence>
<comment type="similarity">
    <text evidence="2">Belongs to the fucolectin family.</text>
</comment>
<dbReference type="Pfam" id="PF14670">
    <property type="entry name" value="FXa_inhibition"/>
    <property type="match status" value="1"/>
</dbReference>
<dbReference type="PANTHER" id="PTHR45713">
    <property type="entry name" value="FTP DOMAIN-CONTAINING PROTEIN"/>
    <property type="match status" value="1"/>
</dbReference>
<keyword evidence="8" id="KW-0677">Repeat</keyword>
<keyword evidence="4" id="KW-0245">EGF-like domain</keyword>
<evidence type="ECO:0000256" key="8">
    <source>
        <dbReference type="ARBA" id="ARBA00022737"/>
    </source>
</evidence>
<dbReference type="PROSITE" id="PS51257">
    <property type="entry name" value="PROKAR_LIPOPROTEIN"/>
    <property type="match status" value="1"/>
</dbReference>
<sequence length="566" mass="62961">MVSPSRTSFGMGSSHLTTFCLIVSCLASTVEGVNVAVRKSAYQTSTDEGGRAGRAVDGKTNGNYYAHSCTHTRNQADPSWRVDLGQSYWIDRVVIFNRQDCCKGRINPFNIHIGDSAQVSENPKCGGDHQIDVSQRSISVSCQAMRGRYVGVRLPGPSRTLTLCEVQVFSDVDECLTENGGCDQFCTNTEGSFQCSCDSGHLLNANGLACDDPCLTATAIYEPHRSTVYVTEQEPDVCDNEIQEGWYRFTHAGGTIPTSCVDIYRCSTEYTVWMNGSHPTDDTIADRMACVNTGDGDSCCSDQYSMTIQVKRCPTPGYTYYVYKLVPVPAATNDYNDYYNYYYEEYYNPESNPQPSRCTAYCAGDSEPCPNGEEYNVFHRACGNIFPLFSDNPVLHPPEHDVTANHVSFTCEVQYDPDDVTAWFDVMFLFDDVYYPDVPNVTLTAGERRAKMDASHLGLNQLYPNVPVSWPSKMGKDVSCQVRSYWEGTPDVKSEWQQSNPYWAGIEAPDTAVVYESDDHYRLELTSTVPFVCEGGARRARQCYVDVPLSFDANDDDVCVAEGCQV</sequence>
<dbReference type="PANTHER" id="PTHR45713:SF6">
    <property type="entry name" value="F5_8 TYPE C DOMAIN-CONTAINING PROTEIN"/>
    <property type="match status" value="1"/>
</dbReference>
<evidence type="ECO:0000313" key="15">
    <source>
        <dbReference type="RefSeq" id="XP_019635892.1"/>
    </source>
</evidence>
<evidence type="ECO:0000256" key="10">
    <source>
        <dbReference type="ARBA" id="ARBA00023157"/>
    </source>
</evidence>
<comment type="function">
    <text evidence="1">Acts as a defensive agent. Recognizes blood group fucosylated oligosaccharides including A, B, H and Lewis B-type antigens. Does not recognize Lewis A antigen and has low affinity for monovalent haptens.</text>
</comment>
<evidence type="ECO:0000256" key="4">
    <source>
        <dbReference type="ARBA" id="ARBA00022536"/>
    </source>
</evidence>
<evidence type="ECO:0000256" key="6">
    <source>
        <dbReference type="ARBA" id="ARBA00022729"/>
    </source>
</evidence>
<evidence type="ECO:0000256" key="5">
    <source>
        <dbReference type="ARBA" id="ARBA00022723"/>
    </source>
</evidence>
<dbReference type="GO" id="GO:0010185">
    <property type="term" value="P:regulation of cellular defense response"/>
    <property type="evidence" value="ECO:0007669"/>
    <property type="project" value="UniProtKB-ARBA"/>
</dbReference>
<dbReference type="InterPro" id="IPR001881">
    <property type="entry name" value="EGF-like_Ca-bd_dom"/>
</dbReference>
<dbReference type="KEGG" id="bbel:109478668"/>
<dbReference type="GeneID" id="109478668"/>
<organism evidence="14 15">
    <name type="scientific">Branchiostoma belcheri</name>
    <name type="common">Amphioxus</name>
    <dbReference type="NCBI Taxonomy" id="7741"/>
    <lineage>
        <taxon>Eukaryota</taxon>
        <taxon>Metazoa</taxon>
        <taxon>Chordata</taxon>
        <taxon>Cephalochordata</taxon>
        <taxon>Leptocardii</taxon>
        <taxon>Amphioxiformes</taxon>
        <taxon>Branchiostomatidae</taxon>
        <taxon>Branchiostoma</taxon>
    </lineage>
</organism>
<feature type="chain" id="PRO_5027982225" evidence="11">
    <location>
        <begin position="33"/>
        <end position="566"/>
    </location>
</feature>
<keyword evidence="6 11" id="KW-0732">Signal</keyword>
<dbReference type="Proteomes" id="UP000515135">
    <property type="component" value="Unplaced"/>
</dbReference>
<dbReference type="PROSITE" id="PS01187">
    <property type="entry name" value="EGF_CA"/>
    <property type="match status" value="1"/>
</dbReference>
<dbReference type="RefSeq" id="XP_019635892.1">
    <property type="nucleotide sequence ID" value="XM_019780333.1"/>
</dbReference>
<keyword evidence="9" id="KW-0106">Calcium</keyword>
<dbReference type="InterPro" id="IPR057774">
    <property type="entry name" value="D8C_UMOD/GP2/OIT3-like"/>
</dbReference>
<protein>
    <submittedName>
        <fullName evidence="15">Uncharacterized protein LOC109478668</fullName>
    </submittedName>
</protein>
<dbReference type="InterPro" id="IPR051941">
    <property type="entry name" value="BG_Antigen-Binding_Lectin"/>
</dbReference>
<accession>A0A6P4ZY32</accession>
<evidence type="ECO:0000256" key="11">
    <source>
        <dbReference type="SAM" id="SignalP"/>
    </source>
</evidence>
<evidence type="ECO:0000256" key="2">
    <source>
        <dbReference type="ARBA" id="ARBA00010147"/>
    </source>
</evidence>
<evidence type="ECO:0000256" key="1">
    <source>
        <dbReference type="ARBA" id="ARBA00002219"/>
    </source>
</evidence>
<evidence type="ECO:0000256" key="7">
    <source>
        <dbReference type="ARBA" id="ARBA00022734"/>
    </source>
</evidence>